<sequence>MKFKSIVLLFIITPFFLFSQETEREASFPGGKQAMFDFLSENIEYPEEAMEMGDHGKVFLEFVVDKDGSITKVAILKSVSEAIDREAIRVIKSMPKWIPGMHEGELVRVRCKIPINFEFENTDPIIEFPDIEARLKGGNRRLNKNIEHPVKIVKDDHNADIIISLVVNKDGSTSNVKIEKGSLDDIEAKLFNNIKNLDKWRIAINDRKKVRSRYRLYLKLK</sequence>
<organism evidence="12 13">
    <name type="scientific">Brumimicrobium aurantiacum</name>
    <dbReference type="NCBI Taxonomy" id="1737063"/>
    <lineage>
        <taxon>Bacteria</taxon>
        <taxon>Pseudomonadati</taxon>
        <taxon>Bacteroidota</taxon>
        <taxon>Flavobacteriia</taxon>
        <taxon>Flavobacteriales</taxon>
        <taxon>Crocinitomicaceae</taxon>
        <taxon>Brumimicrobium</taxon>
    </lineage>
</organism>
<feature type="chain" id="PRO_5017714905" evidence="10">
    <location>
        <begin position="20"/>
        <end position="221"/>
    </location>
</feature>
<dbReference type="InterPro" id="IPR006260">
    <property type="entry name" value="TonB/TolA_C"/>
</dbReference>
<dbReference type="GO" id="GO:0015031">
    <property type="term" value="P:protein transport"/>
    <property type="evidence" value="ECO:0007669"/>
    <property type="project" value="UniProtKB-KW"/>
</dbReference>
<dbReference type="InterPro" id="IPR051045">
    <property type="entry name" value="TonB-dependent_transducer"/>
</dbReference>
<evidence type="ECO:0000256" key="1">
    <source>
        <dbReference type="ARBA" id="ARBA00004383"/>
    </source>
</evidence>
<dbReference type="GO" id="GO:0098797">
    <property type="term" value="C:plasma membrane protein complex"/>
    <property type="evidence" value="ECO:0007669"/>
    <property type="project" value="TreeGrafter"/>
</dbReference>
<dbReference type="AlphaFoldDB" id="A0A3E1F1X5"/>
<keyword evidence="4" id="KW-1003">Cell membrane</keyword>
<dbReference type="Pfam" id="PF03544">
    <property type="entry name" value="TonB_C"/>
    <property type="match status" value="1"/>
</dbReference>
<dbReference type="SUPFAM" id="SSF74653">
    <property type="entry name" value="TolA/TonB C-terminal domain"/>
    <property type="match status" value="1"/>
</dbReference>
<dbReference type="PANTHER" id="PTHR33446">
    <property type="entry name" value="PROTEIN TONB-RELATED"/>
    <property type="match status" value="1"/>
</dbReference>
<dbReference type="InterPro" id="IPR037682">
    <property type="entry name" value="TonB_C"/>
</dbReference>
<evidence type="ECO:0000256" key="10">
    <source>
        <dbReference type="SAM" id="SignalP"/>
    </source>
</evidence>
<evidence type="ECO:0000256" key="3">
    <source>
        <dbReference type="ARBA" id="ARBA00022448"/>
    </source>
</evidence>
<keyword evidence="9" id="KW-0472">Membrane</keyword>
<evidence type="ECO:0000259" key="11">
    <source>
        <dbReference type="PROSITE" id="PS52015"/>
    </source>
</evidence>
<evidence type="ECO:0000256" key="6">
    <source>
        <dbReference type="ARBA" id="ARBA00022692"/>
    </source>
</evidence>
<dbReference type="GO" id="GO:0055085">
    <property type="term" value="P:transmembrane transport"/>
    <property type="evidence" value="ECO:0007669"/>
    <property type="project" value="InterPro"/>
</dbReference>
<evidence type="ECO:0000256" key="7">
    <source>
        <dbReference type="ARBA" id="ARBA00022927"/>
    </source>
</evidence>
<dbReference type="Gene3D" id="3.30.1150.10">
    <property type="match status" value="2"/>
</dbReference>
<comment type="subcellular location">
    <subcellularLocation>
        <location evidence="1">Cell inner membrane</location>
        <topology evidence="1">Single-pass membrane protein</topology>
        <orientation evidence="1">Periplasmic side</orientation>
    </subcellularLocation>
</comment>
<keyword evidence="13" id="KW-1185">Reference proteome</keyword>
<dbReference type="PANTHER" id="PTHR33446:SF2">
    <property type="entry name" value="PROTEIN TONB"/>
    <property type="match status" value="1"/>
</dbReference>
<keyword evidence="8" id="KW-1133">Transmembrane helix</keyword>
<dbReference type="NCBIfam" id="TIGR01352">
    <property type="entry name" value="tonB_Cterm"/>
    <property type="match status" value="1"/>
</dbReference>
<evidence type="ECO:0000313" key="13">
    <source>
        <dbReference type="Proteomes" id="UP000257127"/>
    </source>
</evidence>
<evidence type="ECO:0000256" key="2">
    <source>
        <dbReference type="ARBA" id="ARBA00006555"/>
    </source>
</evidence>
<keyword evidence="6" id="KW-0812">Transmembrane</keyword>
<proteinExistence type="inferred from homology"/>
<feature type="signal peptide" evidence="10">
    <location>
        <begin position="1"/>
        <end position="19"/>
    </location>
</feature>
<keyword evidence="5" id="KW-0997">Cell inner membrane</keyword>
<keyword evidence="10" id="KW-0732">Signal</keyword>
<protein>
    <submittedName>
        <fullName evidence="12">Energy transducer TonB</fullName>
    </submittedName>
</protein>
<keyword evidence="3" id="KW-0813">Transport</keyword>
<dbReference type="Proteomes" id="UP000257127">
    <property type="component" value="Unassembled WGS sequence"/>
</dbReference>
<evidence type="ECO:0000256" key="5">
    <source>
        <dbReference type="ARBA" id="ARBA00022519"/>
    </source>
</evidence>
<dbReference type="OrthoDB" id="1522859at2"/>
<evidence type="ECO:0000256" key="4">
    <source>
        <dbReference type="ARBA" id="ARBA00022475"/>
    </source>
</evidence>
<dbReference type="RefSeq" id="WP_116879666.1">
    <property type="nucleotide sequence ID" value="NZ_QURB01000001.1"/>
</dbReference>
<evidence type="ECO:0000256" key="9">
    <source>
        <dbReference type="ARBA" id="ARBA00023136"/>
    </source>
</evidence>
<reference evidence="12 13" key="1">
    <citation type="submission" date="2018-08" db="EMBL/GenBank/DDBJ databases">
        <title>The draft genome squence of Brumimicrobium sp. N62.</title>
        <authorList>
            <person name="Du Z.-J."/>
            <person name="Luo H.-R."/>
        </authorList>
    </citation>
    <scope>NUCLEOTIDE SEQUENCE [LARGE SCALE GENOMIC DNA]</scope>
    <source>
        <strain evidence="12 13">N62</strain>
    </source>
</reference>
<feature type="domain" description="TonB C-terminal" evidence="11">
    <location>
        <begin position="30"/>
        <end position="126"/>
    </location>
</feature>
<comment type="similarity">
    <text evidence="2">Belongs to the TonB family.</text>
</comment>
<accession>A0A3E1F1X5</accession>
<gene>
    <name evidence="12" type="ORF">DXU93_02525</name>
</gene>
<dbReference type="EMBL" id="QURB01000001">
    <property type="protein sequence ID" value="RFC55831.1"/>
    <property type="molecule type" value="Genomic_DNA"/>
</dbReference>
<name>A0A3E1F1X5_9FLAO</name>
<keyword evidence="7" id="KW-0653">Protein transport</keyword>
<comment type="caution">
    <text evidence="12">The sequence shown here is derived from an EMBL/GenBank/DDBJ whole genome shotgun (WGS) entry which is preliminary data.</text>
</comment>
<dbReference type="GO" id="GO:0031992">
    <property type="term" value="F:energy transducer activity"/>
    <property type="evidence" value="ECO:0007669"/>
    <property type="project" value="TreeGrafter"/>
</dbReference>
<evidence type="ECO:0000256" key="8">
    <source>
        <dbReference type="ARBA" id="ARBA00022989"/>
    </source>
</evidence>
<dbReference type="PROSITE" id="PS52015">
    <property type="entry name" value="TONB_CTD"/>
    <property type="match status" value="1"/>
</dbReference>
<evidence type="ECO:0000313" key="12">
    <source>
        <dbReference type="EMBL" id="RFC55831.1"/>
    </source>
</evidence>